<dbReference type="GO" id="GO:0046872">
    <property type="term" value="F:metal ion binding"/>
    <property type="evidence" value="ECO:0007669"/>
    <property type="project" value="UniProtKB-KW"/>
</dbReference>
<evidence type="ECO:0000313" key="10">
    <source>
        <dbReference type="EMBL" id="MBP0481440.1"/>
    </source>
</evidence>
<dbReference type="InterPro" id="IPR036412">
    <property type="entry name" value="HAD-like_sf"/>
</dbReference>
<dbReference type="InterPro" id="IPR023214">
    <property type="entry name" value="HAD_sf"/>
</dbReference>
<dbReference type="Gene3D" id="3.40.50.1000">
    <property type="entry name" value="HAD superfamily/HAD-like"/>
    <property type="match status" value="1"/>
</dbReference>
<dbReference type="NCBIfam" id="TIGR01549">
    <property type="entry name" value="HAD-SF-IA-v1"/>
    <property type="match status" value="1"/>
</dbReference>
<accession>A0A940MKH6</accession>
<dbReference type="SUPFAM" id="SSF56784">
    <property type="entry name" value="HAD-like"/>
    <property type="match status" value="1"/>
</dbReference>
<comment type="similarity">
    <text evidence="4">Belongs to the HAD-like hydrolase superfamily. CbbY/CbbZ/Gph/YieH family.</text>
</comment>
<dbReference type="InterPro" id="IPR037512">
    <property type="entry name" value="PGPase_prok"/>
</dbReference>
<evidence type="ECO:0000256" key="7">
    <source>
        <dbReference type="ARBA" id="ARBA00022801"/>
    </source>
</evidence>
<dbReference type="Gene3D" id="1.10.150.240">
    <property type="entry name" value="Putative phosphatase, domain 2"/>
    <property type="match status" value="1"/>
</dbReference>
<evidence type="ECO:0000256" key="9">
    <source>
        <dbReference type="ARBA" id="ARBA00023277"/>
    </source>
</evidence>
<proteinExistence type="inferred from homology"/>
<evidence type="ECO:0000256" key="3">
    <source>
        <dbReference type="ARBA" id="ARBA00004818"/>
    </source>
</evidence>
<dbReference type="SFLD" id="SFLDG01129">
    <property type="entry name" value="C1.5:_HAD__Beta-PGM__Phosphata"/>
    <property type="match status" value="1"/>
</dbReference>
<keyword evidence="6" id="KW-0479">Metal-binding</keyword>
<dbReference type="PANTHER" id="PTHR43434:SF1">
    <property type="entry name" value="PHOSPHOGLYCOLATE PHOSPHATASE"/>
    <property type="match status" value="1"/>
</dbReference>
<evidence type="ECO:0000256" key="6">
    <source>
        <dbReference type="ARBA" id="ARBA00022723"/>
    </source>
</evidence>
<evidence type="ECO:0000256" key="2">
    <source>
        <dbReference type="ARBA" id="ARBA00001946"/>
    </source>
</evidence>
<dbReference type="Proteomes" id="UP000675940">
    <property type="component" value="Unassembled WGS sequence"/>
</dbReference>
<comment type="catalytic activity">
    <reaction evidence="1">
        <text>2-phosphoglycolate + H2O = glycolate + phosphate</text>
        <dbReference type="Rhea" id="RHEA:14369"/>
        <dbReference type="ChEBI" id="CHEBI:15377"/>
        <dbReference type="ChEBI" id="CHEBI:29805"/>
        <dbReference type="ChEBI" id="CHEBI:43474"/>
        <dbReference type="ChEBI" id="CHEBI:58033"/>
        <dbReference type="EC" id="3.1.3.18"/>
    </reaction>
</comment>
<dbReference type="GO" id="GO:0005829">
    <property type="term" value="C:cytosol"/>
    <property type="evidence" value="ECO:0007669"/>
    <property type="project" value="TreeGrafter"/>
</dbReference>
<dbReference type="PRINTS" id="PR00413">
    <property type="entry name" value="HADHALOGNASE"/>
</dbReference>
<keyword evidence="11" id="KW-1185">Reference proteome</keyword>
<dbReference type="GO" id="GO:0008967">
    <property type="term" value="F:phosphoglycolate phosphatase activity"/>
    <property type="evidence" value="ECO:0007669"/>
    <property type="project" value="UniProtKB-EC"/>
</dbReference>
<dbReference type="InterPro" id="IPR023198">
    <property type="entry name" value="PGP-like_dom2"/>
</dbReference>
<dbReference type="NCBIfam" id="TIGR01449">
    <property type="entry name" value="PGP_bact"/>
    <property type="match status" value="1"/>
</dbReference>
<gene>
    <name evidence="10" type="primary">gph</name>
    <name evidence="10" type="ORF">J5474_02910</name>
</gene>
<evidence type="ECO:0000256" key="8">
    <source>
        <dbReference type="ARBA" id="ARBA00022842"/>
    </source>
</evidence>
<comment type="cofactor">
    <cofactor evidence="2">
        <name>Mg(2+)</name>
        <dbReference type="ChEBI" id="CHEBI:18420"/>
    </cofactor>
</comment>
<dbReference type="SFLD" id="SFLDS00003">
    <property type="entry name" value="Haloacid_Dehalogenase"/>
    <property type="match status" value="1"/>
</dbReference>
<dbReference type="GO" id="GO:0006281">
    <property type="term" value="P:DNA repair"/>
    <property type="evidence" value="ECO:0007669"/>
    <property type="project" value="TreeGrafter"/>
</dbReference>
<dbReference type="InterPro" id="IPR050155">
    <property type="entry name" value="HAD-like_hydrolase_sf"/>
</dbReference>
<dbReference type="GO" id="GO:0005975">
    <property type="term" value="P:carbohydrate metabolic process"/>
    <property type="evidence" value="ECO:0007669"/>
    <property type="project" value="InterPro"/>
</dbReference>
<sequence length="215" mass="22957">MTTIAFDLDGTLIDSVPHIHHAVATALTELGLPAITVAETPGFVGRGLPILCEQVLAHVGGAPTLQDQLYARTMVHYVETPSDPSQIYPGVLAALDMLKRAGHRLTLCTNKPYAAAETALRDTRLGEWFDVVLGGDSLPTRKPAPEMLFAALDGADPARALYIGDSETDCETAQAAGVRFLLFTEGYRKSPPEALPHVARFSNWSELPAIVAGLA</sequence>
<reference evidence="10" key="1">
    <citation type="submission" date="2021-03" db="EMBL/GenBank/DDBJ databases">
        <title>Sagittula salina sp. nov. strain M10.9X isolated from the marine waste.</title>
        <authorList>
            <person name="Satari L."/>
            <person name="Molina-Menor E."/>
            <person name="Vidal-Verdu A."/>
            <person name="Pascual J."/>
            <person name="Pereto J."/>
            <person name="Porcar M."/>
        </authorList>
    </citation>
    <scope>NUCLEOTIDE SEQUENCE</scope>
    <source>
        <strain evidence="10">M10.9X</strain>
    </source>
</reference>
<name>A0A940MKH6_9RHOB</name>
<evidence type="ECO:0000256" key="5">
    <source>
        <dbReference type="ARBA" id="ARBA00013078"/>
    </source>
</evidence>
<protein>
    <recommendedName>
        <fullName evidence="5">phosphoglycolate phosphatase</fullName>
        <ecNumber evidence="5">3.1.3.18</ecNumber>
    </recommendedName>
</protein>
<keyword evidence="7 10" id="KW-0378">Hydrolase</keyword>
<evidence type="ECO:0000256" key="1">
    <source>
        <dbReference type="ARBA" id="ARBA00000830"/>
    </source>
</evidence>
<dbReference type="RefSeq" id="WP_209359130.1">
    <property type="nucleotide sequence ID" value="NZ_JAGISH010000001.1"/>
</dbReference>
<organism evidence="10 11">
    <name type="scientific">Sagittula salina</name>
    <dbReference type="NCBI Taxonomy" id="2820268"/>
    <lineage>
        <taxon>Bacteria</taxon>
        <taxon>Pseudomonadati</taxon>
        <taxon>Pseudomonadota</taxon>
        <taxon>Alphaproteobacteria</taxon>
        <taxon>Rhodobacterales</taxon>
        <taxon>Roseobacteraceae</taxon>
        <taxon>Sagittula</taxon>
    </lineage>
</organism>
<keyword evidence="9" id="KW-0119">Carbohydrate metabolism</keyword>
<dbReference type="Pfam" id="PF00702">
    <property type="entry name" value="Hydrolase"/>
    <property type="match status" value="1"/>
</dbReference>
<dbReference type="PANTHER" id="PTHR43434">
    <property type="entry name" value="PHOSPHOGLYCOLATE PHOSPHATASE"/>
    <property type="match status" value="1"/>
</dbReference>
<evidence type="ECO:0000313" key="11">
    <source>
        <dbReference type="Proteomes" id="UP000675940"/>
    </source>
</evidence>
<dbReference type="AlphaFoldDB" id="A0A940MKH6"/>
<dbReference type="EC" id="3.1.3.18" evidence="5"/>
<dbReference type="EMBL" id="JAGISH010000001">
    <property type="protein sequence ID" value="MBP0481440.1"/>
    <property type="molecule type" value="Genomic_DNA"/>
</dbReference>
<evidence type="ECO:0000256" key="4">
    <source>
        <dbReference type="ARBA" id="ARBA00006171"/>
    </source>
</evidence>
<comment type="caution">
    <text evidence="10">The sequence shown here is derived from an EMBL/GenBank/DDBJ whole genome shotgun (WGS) entry which is preliminary data.</text>
</comment>
<keyword evidence="8" id="KW-0460">Magnesium</keyword>
<dbReference type="InterPro" id="IPR006439">
    <property type="entry name" value="HAD-SF_hydro_IA"/>
</dbReference>
<comment type="pathway">
    <text evidence="3">Organic acid metabolism; glycolate biosynthesis; glycolate from 2-phosphoglycolate: step 1/1.</text>
</comment>